<dbReference type="KEGG" id="simp:C6571_13825"/>
<dbReference type="GO" id="GO:0022857">
    <property type="term" value="F:transmembrane transporter activity"/>
    <property type="evidence" value="ECO:0007669"/>
    <property type="project" value="InterPro"/>
</dbReference>
<evidence type="ECO:0000256" key="6">
    <source>
        <dbReference type="ARBA" id="ARBA00023136"/>
    </source>
</evidence>
<dbReference type="CDD" id="cd11480">
    <property type="entry name" value="SLC5sbd_u4"/>
    <property type="match status" value="1"/>
</dbReference>
<dbReference type="Pfam" id="PF00474">
    <property type="entry name" value="SSF"/>
    <property type="match status" value="2"/>
</dbReference>
<dbReference type="Gene3D" id="1.20.1730.10">
    <property type="entry name" value="Sodium/glucose cotransporter"/>
    <property type="match status" value="2"/>
</dbReference>
<feature type="transmembrane region" description="Helical" evidence="8">
    <location>
        <begin position="55"/>
        <end position="74"/>
    </location>
</feature>
<evidence type="ECO:0000313" key="9">
    <source>
        <dbReference type="EMBL" id="AVO42225.1"/>
    </source>
</evidence>
<evidence type="ECO:0000256" key="3">
    <source>
        <dbReference type="ARBA" id="ARBA00022448"/>
    </source>
</evidence>
<evidence type="ECO:0000256" key="4">
    <source>
        <dbReference type="ARBA" id="ARBA00022692"/>
    </source>
</evidence>
<organism evidence="9 10">
    <name type="scientific">Simplicispira suum</name>
    <dbReference type="NCBI Taxonomy" id="2109915"/>
    <lineage>
        <taxon>Bacteria</taxon>
        <taxon>Pseudomonadati</taxon>
        <taxon>Pseudomonadota</taxon>
        <taxon>Betaproteobacteria</taxon>
        <taxon>Burkholderiales</taxon>
        <taxon>Comamonadaceae</taxon>
        <taxon>Simplicispira</taxon>
    </lineage>
</organism>
<feature type="transmembrane region" description="Helical" evidence="8">
    <location>
        <begin position="28"/>
        <end position="46"/>
    </location>
</feature>
<feature type="transmembrane region" description="Helical" evidence="8">
    <location>
        <begin position="436"/>
        <end position="457"/>
    </location>
</feature>
<proteinExistence type="inferred from homology"/>
<dbReference type="InterPro" id="IPR019899">
    <property type="entry name" value="Na/solute_symporter_VC_2705"/>
</dbReference>
<dbReference type="PROSITE" id="PS50283">
    <property type="entry name" value="NA_SOLUT_SYMP_3"/>
    <property type="match status" value="1"/>
</dbReference>
<comment type="subcellular location">
    <subcellularLocation>
        <location evidence="1">Membrane</location>
        <topology evidence="1">Multi-pass membrane protein</topology>
    </subcellularLocation>
</comment>
<feature type="transmembrane region" description="Helical" evidence="8">
    <location>
        <begin position="172"/>
        <end position="200"/>
    </location>
</feature>
<evidence type="ECO:0000256" key="5">
    <source>
        <dbReference type="ARBA" id="ARBA00022989"/>
    </source>
</evidence>
<dbReference type="InterPro" id="IPR038377">
    <property type="entry name" value="Na/Glc_symporter_sf"/>
</dbReference>
<dbReference type="Proteomes" id="UP000239326">
    <property type="component" value="Chromosome"/>
</dbReference>
<evidence type="ECO:0000256" key="1">
    <source>
        <dbReference type="ARBA" id="ARBA00004141"/>
    </source>
</evidence>
<dbReference type="NCBIfam" id="TIGR03648">
    <property type="entry name" value="Na_symport_lg"/>
    <property type="match status" value="1"/>
</dbReference>
<evidence type="ECO:0000313" key="10">
    <source>
        <dbReference type="Proteomes" id="UP000239326"/>
    </source>
</evidence>
<evidence type="ECO:0000256" key="8">
    <source>
        <dbReference type="SAM" id="Phobius"/>
    </source>
</evidence>
<dbReference type="PROSITE" id="PS00018">
    <property type="entry name" value="EF_HAND_1"/>
    <property type="match status" value="1"/>
</dbReference>
<reference evidence="9 10" key="1">
    <citation type="submission" date="2018-03" db="EMBL/GenBank/DDBJ databases">
        <title>Genome sequencing of Simplicispira sp.</title>
        <authorList>
            <person name="Kim S.-J."/>
            <person name="Heo J."/>
            <person name="Kwon S.-W."/>
        </authorList>
    </citation>
    <scope>NUCLEOTIDE SEQUENCE [LARGE SCALE GENOMIC DNA]</scope>
    <source>
        <strain evidence="9 10">SC1-8</strain>
    </source>
</reference>
<keyword evidence="4 8" id="KW-0812">Transmembrane</keyword>
<dbReference type="PANTHER" id="PTHR48086">
    <property type="entry name" value="SODIUM/PROLINE SYMPORTER-RELATED"/>
    <property type="match status" value="1"/>
</dbReference>
<feature type="transmembrane region" description="Helical" evidence="8">
    <location>
        <begin position="571"/>
        <end position="590"/>
    </location>
</feature>
<accession>A0A2S0N263</accession>
<evidence type="ECO:0000256" key="7">
    <source>
        <dbReference type="RuleBase" id="RU362091"/>
    </source>
</evidence>
<feature type="transmembrane region" description="Helical" evidence="8">
    <location>
        <begin position="402"/>
        <end position="424"/>
    </location>
</feature>
<sequence>MQWSASLAEPQSPAAADERGYARRLHRILAFYVVGVLAFLALMAWAEQQGLSRHWLGPIFLFLSVMVYAAIGVYGRTSDPLEYYVAGRRIPPMYNGMAAAADWMSAASFISLSGALYLQGYSGTPQHAGGLAYLLGWTGGFCLVAILVAPHLRAMGLYTVPDFFHVRFGGTWPRVIAALAAVVCSSTYVVAQIYGIGLIASRLTGVQFEIGIMLGLGGVLLCSFLGGMRAITWTQVAQYVMLLLAFLIPVSWLAYKQLGSPIAVMVYGKQIGKISDLEAGLLASPQEQQVVQAYLHRAQDYEARLGDVDKALERERSDMQERIRRLRTQNADVGLIVAASRELAALPRNAAAARALWEGKMLENYARALPLGGLPPHAQPYAGDPDGTPEMQAAFTNSRRNFLALMFCLMVGTAGLPHLLTRYYTSPTVAGARRSVAWTLFFVALLYLSAPALAVLVKFEVMNNLVGSHFDALPNWMAQWARVDASLLSVEDMNGDGIVQFGEIRLGADLIMLATPELGGLPYVVSGLVAAGGLAAALSTADGLLLTISNALVRDLYFRARPRGASPEQRVILTKFALLAVALIASFIAALKPADILPLVSASFSLAASAFVPVMVLGIFWRGTTRQGAVAGMLSGLGVAVYYLLSHVPTLQATFPSWLLADGLWFGIQPVSAGVFGVPVGVLAAVLVSWATRPAPARVPPQTEM</sequence>
<dbReference type="AlphaFoldDB" id="A0A2S0N263"/>
<gene>
    <name evidence="9" type="ORF">C6571_13825</name>
</gene>
<feature type="transmembrane region" description="Helical" evidence="8">
    <location>
        <begin position="628"/>
        <end position="645"/>
    </location>
</feature>
<keyword evidence="3" id="KW-0813">Transport</keyword>
<evidence type="ECO:0000256" key="2">
    <source>
        <dbReference type="ARBA" id="ARBA00006434"/>
    </source>
</evidence>
<comment type="similarity">
    <text evidence="2 7">Belongs to the sodium:solute symporter (SSF) (TC 2.A.21) family.</text>
</comment>
<feature type="transmembrane region" description="Helical" evidence="8">
    <location>
        <begin position="596"/>
        <end position="621"/>
    </location>
</feature>
<protein>
    <submittedName>
        <fullName evidence="9">Cation acetate symporter</fullName>
    </submittedName>
</protein>
<dbReference type="InterPro" id="IPR050277">
    <property type="entry name" value="Sodium:Solute_Symporter"/>
</dbReference>
<dbReference type="GO" id="GO:0005886">
    <property type="term" value="C:plasma membrane"/>
    <property type="evidence" value="ECO:0007669"/>
    <property type="project" value="TreeGrafter"/>
</dbReference>
<feature type="transmembrane region" description="Helical" evidence="8">
    <location>
        <begin position="665"/>
        <end position="688"/>
    </location>
</feature>
<feature type="transmembrane region" description="Helical" evidence="8">
    <location>
        <begin position="212"/>
        <end position="231"/>
    </location>
</feature>
<keyword evidence="10" id="KW-1185">Reference proteome</keyword>
<dbReference type="InterPro" id="IPR018247">
    <property type="entry name" value="EF_Hand_1_Ca_BS"/>
</dbReference>
<dbReference type="PANTHER" id="PTHR48086:SF5">
    <property type="entry name" value="NA(+):SOLUTE SYMPORTER (SSF FAMILY)"/>
    <property type="match status" value="1"/>
</dbReference>
<dbReference type="InterPro" id="IPR001734">
    <property type="entry name" value="Na/solute_symporter"/>
</dbReference>
<name>A0A2S0N263_9BURK</name>
<feature type="transmembrane region" description="Helical" evidence="8">
    <location>
        <begin position="237"/>
        <end position="255"/>
    </location>
</feature>
<keyword evidence="6 8" id="KW-0472">Membrane</keyword>
<dbReference type="OrthoDB" id="9764416at2"/>
<dbReference type="EMBL" id="CP027669">
    <property type="protein sequence ID" value="AVO42225.1"/>
    <property type="molecule type" value="Genomic_DNA"/>
</dbReference>
<feature type="transmembrane region" description="Helical" evidence="8">
    <location>
        <begin position="130"/>
        <end position="152"/>
    </location>
</feature>
<keyword evidence="5 8" id="KW-1133">Transmembrane helix</keyword>